<dbReference type="AlphaFoldDB" id="A0A2G3PLE4"/>
<accession>A0A2G3PLE4</accession>
<dbReference type="EMBL" id="PEBD01000008">
    <property type="protein sequence ID" value="PHV66621.1"/>
    <property type="molecule type" value="Genomic_DNA"/>
</dbReference>
<organism evidence="1 2">
    <name type="scientific">Williamsia marianensis</name>
    <dbReference type="NCBI Taxonomy" id="85044"/>
    <lineage>
        <taxon>Bacteria</taxon>
        <taxon>Bacillati</taxon>
        <taxon>Actinomycetota</taxon>
        <taxon>Actinomycetes</taxon>
        <taxon>Mycobacteriales</taxon>
        <taxon>Nocardiaceae</taxon>
        <taxon>Williamsia</taxon>
    </lineage>
</organism>
<gene>
    <name evidence="1" type="ORF">CSW57_09965</name>
</gene>
<name>A0A2G3PLE4_WILMA</name>
<dbReference type="Proteomes" id="UP000225108">
    <property type="component" value="Unassembled WGS sequence"/>
</dbReference>
<proteinExistence type="predicted"/>
<evidence type="ECO:0000313" key="2">
    <source>
        <dbReference type="Proteomes" id="UP000225108"/>
    </source>
</evidence>
<comment type="caution">
    <text evidence="1">The sequence shown here is derived from an EMBL/GenBank/DDBJ whole genome shotgun (WGS) entry which is preliminary data.</text>
</comment>
<protein>
    <submittedName>
        <fullName evidence="1">Uncharacterized protein</fullName>
    </submittedName>
</protein>
<reference evidence="1 2" key="1">
    <citation type="submission" date="2017-10" db="EMBL/GenBank/DDBJ databases">
        <title>The draft genome sequence of Williamsia sp. BULT 1.1 isolated from the semi-arid grassland soils from South Africa.</title>
        <authorList>
            <person name="Kabwe M.H."/>
            <person name="Govender N."/>
            <person name="Mutseka Lunga P."/>
            <person name="Vikram S."/>
            <person name="Makhalanyane T.P."/>
        </authorList>
    </citation>
    <scope>NUCLEOTIDE SEQUENCE [LARGE SCALE GENOMIC DNA]</scope>
    <source>
        <strain evidence="1 2">BULT 1.1</strain>
    </source>
</reference>
<evidence type="ECO:0000313" key="1">
    <source>
        <dbReference type="EMBL" id="PHV66621.1"/>
    </source>
</evidence>
<sequence>MISGFQIYQSTQSAAADLEVAMTSIGGPEQVVAVGYDRAAKKVNLDIPVGDFKANPIDLTLKNSGGQPSLITKVIADVKHFEVLRDCTRSGAGPAGITAEYTFRIPTDPTTGQVILGKHDHDVRFETKPGAVDRMALTIGPDIESFYNTPYVLGAHFILVAEGGKELDAGSYTIVGNHRAIETNLDGVLDPACSQENLETLETIYAFQSTKAPELDQLRDTFRTNVASSSAGSSAAPAGG</sequence>